<evidence type="ECO:0008006" key="4">
    <source>
        <dbReference type="Google" id="ProtNLM"/>
    </source>
</evidence>
<evidence type="ECO:0000256" key="1">
    <source>
        <dbReference type="SAM" id="MobiDB-lite"/>
    </source>
</evidence>
<sequence>MARINSNACHGGDVRKGLGPRVYQQSESQAGSSSKPQVTCFPVHSGKGFRMAGGKSFTRPTLSVSPRYTSSMYCSRLKKHPRMLVIKKRTQALLQPSKMPKGQKAKEGKKVAPGPAIMKKKEAKKVMNPLFEKKPKNFGIGRDTQPQRDLTRFVKWPRYIRLQRQRAILYKRLKVPPAINQFTQALDRQTTTQLLKLVHKYRPETKEKKQRLLIALRRKLLAKGTSQLRDHLSFEQGSPCGWCQELFGHSFPLGSIHCTQGCATAILIDDHGGSWVHGSFCSWAINARSFRIKTASFMTACKFTVWPLVNIWSPSRLTGRYLQCDHLAKRFKLPKASARMQSLFIAGEMNTPCRNISSTYIEEERVVHRERELNVAQVSRAVAEVLYTGSSSLGREETN</sequence>
<comment type="caution">
    <text evidence="2">The sequence shown here is derived from an EMBL/GenBank/DDBJ whole genome shotgun (WGS) entry which is preliminary data.</text>
</comment>
<proteinExistence type="predicted"/>
<name>A0A1A6HY27_NEOLE</name>
<dbReference type="AlphaFoldDB" id="A0A1A6HY27"/>
<dbReference type="EMBL" id="LZPO01008010">
    <property type="protein sequence ID" value="OBS82627.1"/>
    <property type="molecule type" value="Genomic_DNA"/>
</dbReference>
<dbReference type="PRINTS" id="PR00882">
    <property type="entry name" value="RIBOSOMALL7A"/>
</dbReference>
<organism evidence="2 3">
    <name type="scientific">Neotoma lepida</name>
    <name type="common">Desert woodrat</name>
    <dbReference type="NCBI Taxonomy" id="56216"/>
    <lineage>
        <taxon>Eukaryota</taxon>
        <taxon>Metazoa</taxon>
        <taxon>Chordata</taxon>
        <taxon>Craniata</taxon>
        <taxon>Vertebrata</taxon>
        <taxon>Euteleostomi</taxon>
        <taxon>Mammalia</taxon>
        <taxon>Eutheria</taxon>
        <taxon>Euarchontoglires</taxon>
        <taxon>Glires</taxon>
        <taxon>Rodentia</taxon>
        <taxon>Myomorpha</taxon>
        <taxon>Muroidea</taxon>
        <taxon>Cricetidae</taxon>
        <taxon>Neotominae</taxon>
        <taxon>Neotoma</taxon>
    </lineage>
</organism>
<accession>A0A1A6HY27</accession>
<dbReference type="Proteomes" id="UP000092124">
    <property type="component" value="Unassembled WGS sequence"/>
</dbReference>
<evidence type="ECO:0000313" key="3">
    <source>
        <dbReference type="Proteomes" id="UP000092124"/>
    </source>
</evidence>
<reference evidence="2 3" key="1">
    <citation type="submission" date="2016-06" db="EMBL/GenBank/DDBJ databases">
        <title>The Draft Genome Sequence and Annotation of the Desert Woodrat Neotoma lepida.</title>
        <authorList>
            <person name="Campbell M."/>
            <person name="Oakeson K.F."/>
            <person name="Yandell M."/>
            <person name="Halpert J.R."/>
            <person name="Dearing D."/>
        </authorList>
    </citation>
    <scope>NUCLEOTIDE SEQUENCE [LARGE SCALE GENOMIC DNA]</scope>
    <source>
        <strain evidence="2">417</strain>
        <tissue evidence="2">Liver</tissue>
    </source>
</reference>
<dbReference type="STRING" id="56216.A0A1A6HY27"/>
<feature type="region of interest" description="Disordered" evidence="1">
    <location>
        <begin position="1"/>
        <end position="38"/>
    </location>
</feature>
<dbReference type="OrthoDB" id="29563at2759"/>
<dbReference type="InterPro" id="IPR029064">
    <property type="entry name" value="Ribosomal_eL30-like_sf"/>
</dbReference>
<dbReference type="InterPro" id="IPR001921">
    <property type="entry name" value="Ribosomal_eL8_euk"/>
</dbReference>
<evidence type="ECO:0000313" key="2">
    <source>
        <dbReference type="EMBL" id="OBS82627.1"/>
    </source>
</evidence>
<gene>
    <name evidence="2" type="ORF">A6R68_23387</name>
</gene>
<dbReference type="Gene3D" id="3.30.1330.30">
    <property type="match status" value="1"/>
</dbReference>
<feature type="compositionally biased region" description="Polar residues" evidence="1">
    <location>
        <begin position="23"/>
        <end position="37"/>
    </location>
</feature>
<keyword evidence="3" id="KW-1185">Reference proteome</keyword>
<protein>
    <recommendedName>
        <fullName evidence="4">60S ribosomal protein L7a</fullName>
    </recommendedName>
</protein>